<protein>
    <submittedName>
        <fullName evidence="1">Proteasome assembly chaperone 4-like protein</fullName>
    </submittedName>
</protein>
<reference evidence="1" key="1">
    <citation type="journal article" date="2015" name="Sci. Rep.">
        <title>Spliced leader RNA trans-splicing discovered in copepods.</title>
        <authorList>
            <person name="Yang F."/>
            <person name="Xu D."/>
            <person name="Zhuang Y."/>
            <person name="Yi X."/>
            <person name="Huang Y."/>
            <person name="Chen H."/>
            <person name="Lin S."/>
            <person name="Campbell D.A."/>
            <person name="Sturm N.R."/>
            <person name="Liu G."/>
            <person name="Zhang H."/>
        </authorList>
    </citation>
    <scope>NUCLEOTIDE SEQUENCE</scope>
</reference>
<dbReference type="PANTHER" id="PTHR33559:SF1">
    <property type="entry name" value="PROTEASOME ASSEMBLY CHAPERONE 4"/>
    <property type="match status" value="1"/>
</dbReference>
<accession>A0A0U2LF80</accession>
<dbReference type="GO" id="GO:0000502">
    <property type="term" value="C:proteasome complex"/>
    <property type="evidence" value="ECO:0007669"/>
    <property type="project" value="UniProtKB-KW"/>
</dbReference>
<name>A0A0U2LF80_ACAPC</name>
<evidence type="ECO:0000313" key="1">
    <source>
        <dbReference type="EMBL" id="ALS04456.1"/>
    </source>
</evidence>
<sequence length="118" mass="12961">MPVPTDDTACSLKTHNFGLQILDKSILFQVLQMSEQLYIWIGEGNGELQNLSVGVPVQGGAASSIFGGGDQSRQLADRLSGRLKKQVWVSFSTCDDILTTPAILERLITEIKEHPDKF</sequence>
<keyword evidence="1" id="KW-0647">Proteasome</keyword>
<dbReference type="PANTHER" id="PTHR33559">
    <property type="entry name" value="PROTEASOME ASSEMBLY CHAPERONE 4"/>
    <property type="match status" value="1"/>
</dbReference>
<dbReference type="GO" id="GO:0043248">
    <property type="term" value="P:proteasome assembly"/>
    <property type="evidence" value="ECO:0007669"/>
    <property type="project" value="InterPro"/>
</dbReference>
<dbReference type="EMBL" id="KT754622">
    <property type="protein sequence ID" value="ALS04456.1"/>
    <property type="molecule type" value="mRNA"/>
</dbReference>
<dbReference type="AlphaFoldDB" id="A0A0U2LF80"/>
<dbReference type="InterPro" id="IPR032157">
    <property type="entry name" value="PAC4"/>
</dbReference>
<dbReference type="Pfam" id="PF16093">
    <property type="entry name" value="PAC4"/>
    <property type="match status" value="1"/>
</dbReference>
<organism evidence="1">
    <name type="scientific">Acartia pacifica</name>
    <name type="common">Copepod</name>
    <dbReference type="NCBI Taxonomy" id="335913"/>
    <lineage>
        <taxon>Eukaryota</taxon>
        <taxon>Metazoa</taxon>
        <taxon>Ecdysozoa</taxon>
        <taxon>Arthropoda</taxon>
        <taxon>Crustacea</taxon>
        <taxon>Multicrustacea</taxon>
        <taxon>Hexanauplia</taxon>
        <taxon>Copepoda</taxon>
        <taxon>Calanoida</taxon>
        <taxon>Acartiidae</taxon>
        <taxon>Acartia</taxon>
    </lineage>
</organism>
<proteinExistence type="evidence at transcript level"/>